<keyword evidence="5" id="KW-0443">Lipid metabolism</keyword>
<dbReference type="InterPro" id="IPR009081">
    <property type="entry name" value="PP-bd_ACP"/>
</dbReference>
<dbReference type="AlphaFoldDB" id="A0AAC9N172"/>
<keyword evidence="6" id="KW-0275">Fatty acid biosynthesis</keyword>
<keyword evidence="1" id="KW-0596">Phosphopantetheine</keyword>
<dbReference type="PANTHER" id="PTHR20863:SF76">
    <property type="entry name" value="CARRIER DOMAIN-CONTAINING PROTEIN"/>
    <property type="match status" value="1"/>
</dbReference>
<dbReference type="KEGG" id="ahm:TL08_24090"/>
<evidence type="ECO:0000256" key="1">
    <source>
        <dbReference type="ARBA" id="ARBA00022450"/>
    </source>
</evidence>
<sequence>MTQGIADGVRDKIREIIANELELDPSELTESGHLVDDFDADSLSLITVVARIEKELGVVIPRDELPNLSTLGLVFSAVDRYGIGQADNA</sequence>
<evidence type="ECO:0000256" key="6">
    <source>
        <dbReference type="ARBA" id="ARBA00023160"/>
    </source>
</evidence>
<dbReference type="Gene3D" id="1.10.1200.10">
    <property type="entry name" value="ACP-like"/>
    <property type="match status" value="1"/>
</dbReference>
<reference evidence="9" key="1">
    <citation type="submission" date="2016-03" db="EMBL/GenBank/DDBJ databases">
        <title>Complete genome sequence of the type strain Actinoalloteichus hymeniacidonis DSM 45092.</title>
        <authorList>
            <person name="Schaffert L."/>
            <person name="Albersmeier A."/>
            <person name="Winkler A."/>
            <person name="Kalinowski J."/>
            <person name="Zotchev S."/>
            <person name="Ruckert C."/>
        </authorList>
    </citation>
    <scope>NUCLEOTIDE SEQUENCE [LARGE SCALE GENOMIC DNA]</scope>
    <source>
        <strain evidence="9">HPA177(T) (DSM 45092(T))</strain>
    </source>
</reference>
<evidence type="ECO:0000256" key="5">
    <source>
        <dbReference type="ARBA" id="ARBA00023098"/>
    </source>
</evidence>
<accession>A0AAC9N172</accession>
<protein>
    <submittedName>
        <fullName evidence="8">Acyl carrier protein</fullName>
    </submittedName>
</protein>
<proteinExistence type="predicted"/>
<keyword evidence="3" id="KW-0597">Phosphoprotein</keyword>
<name>A0AAC9N172_9PSEU</name>
<dbReference type="GO" id="GO:0000036">
    <property type="term" value="F:acyl carrier activity"/>
    <property type="evidence" value="ECO:0007669"/>
    <property type="project" value="TreeGrafter"/>
</dbReference>
<dbReference type="GO" id="GO:0000035">
    <property type="term" value="F:acyl binding"/>
    <property type="evidence" value="ECO:0007669"/>
    <property type="project" value="TreeGrafter"/>
</dbReference>
<keyword evidence="2" id="KW-0444">Lipid biosynthesis</keyword>
<evidence type="ECO:0000313" key="8">
    <source>
        <dbReference type="EMBL" id="AOS65596.1"/>
    </source>
</evidence>
<organism evidence="8 9">
    <name type="scientific">Actinoalloteichus hymeniacidonis</name>
    <dbReference type="NCBI Taxonomy" id="340345"/>
    <lineage>
        <taxon>Bacteria</taxon>
        <taxon>Bacillati</taxon>
        <taxon>Actinomycetota</taxon>
        <taxon>Actinomycetes</taxon>
        <taxon>Pseudonocardiales</taxon>
        <taxon>Pseudonocardiaceae</taxon>
        <taxon>Actinoalloteichus</taxon>
    </lineage>
</organism>
<gene>
    <name evidence="8" type="ORF">TL08_24090</name>
</gene>
<dbReference type="SUPFAM" id="SSF47336">
    <property type="entry name" value="ACP-like"/>
    <property type="match status" value="1"/>
</dbReference>
<evidence type="ECO:0000256" key="2">
    <source>
        <dbReference type="ARBA" id="ARBA00022516"/>
    </source>
</evidence>
<dbReference type="Pfam" id="PF00550">
    <property type="entry name" value="PP-binding"/>
    <property type="match status" value="1"/>
</dbReference>
<feature type="domain" description="Carrier" evidence="7">
    <location>
        <begin position="7"/>
        <end position="82"/>
    </location>
</feature>
<dbReference type="Proteomes" id="UP000095210">
    <property type="component" value="Chromosome"/>
</dbReference>
<evidence type="ECO:0000256" key="3">
    <source>
        <dbReference type="ARBA" id="ARBA00022553"/>
    </source>
</evidence>
<dbReference type="EMBL" id="CP014859">
    <property type="protein sequence ID" value="AOS65596.1"/>
    <property type="molecule type" value="Genomic_DNA"/>
</dbReference>
<evidence type="ECO:0000259" key="7">
    <source>
        <dbReference type="PROSITE" id="PS50075"/>
    </source>
</evidence>
<keyword evidence="9" id="KW-1185">Reference proteome</keyword>
<dbReference type="PANTHER" id="PTHR20863">
    <property type="entry name" value="ACYL CARRIER PROTEIN"/>
    <property type="match status" value="1"/>
</dbReference>
<dbReference type="InterPro" id="IPR036736">
    <property type="entry name" value="ACP-like_sf"/>
</dbReference>
<dbReference type="PROSITE" id="PS50075">
    <property type="entry name" value="CARRIER"/>
    <property type="match status" value="1"/>
</dbReference>
<dbReference type="InterPro" id="IPR003231">
    <property type="entry name" value="ACP"/>
</dbReference>
<evidence type="ECO:0000256" key="4">
    <source>
        <dbReference type="ARBA" id="ARBA00022832"/>
    </source>
</evidence>
<keyword evidence="4" id="KW-0276">Fatty acid metabolism</keyword>
<evidence type="ECO:0000313" key="9">
    <source>
        <dbReference type="Proteomes" id="UP000095210"/>
    </source>
</evidence>
<dbReference type="RefSeq" id="WP_069852268.1">
    <property type="nucleotide sequence ID" value="NZ_CP014859.1"/>
</dbReference>